<dbReference type="Proteomes" id="UP001189429">
    <property type="component" value="Unassembled WGS sequence"/>
</dbReference>
<name>A0ABN9P9Y7_9DINO</name>
<gene>
    <name evidence="1" type="ORF">PCOR1329_LOCUS1109</name>
</gene>
<organism evidence="1 2">
    <name type="scientific">Prorocentrum cordatum</name>
    <dbReference type="NCBI Taxonomy" id="2364126"/>
    <lineage>
        <taxon>Eukaryota</taxon>
        <taxon>Sar</taxon>
        <taxon>Alveolata</taxon>
        <taxon>Dinophyceae</taxon>
        <taxon>Prorocentrales</taxon>
        <taxon>Prorocentraceae</taxon>
        <taxon>Prorocentrum</taxon>
    </lineage>
</organism>
<accession>A0ABN9P9Y7</accession>
<evidence type="ECO:0000313" key="2">
    <source>
        <dbReference type="Proteomes" id="UP001189429"/>
    </source>
</evidence>
<reference evidence="1" key="1">
    <citation type="submission" date="2023-10" db="EMBL/GenBank/DDBJ databases">
        <authorList>
            <person name="Chen Y."/>
            <person name="Shah S."/>
            <person name="Dougan E. K."/>
            <person name="Thang M."/>
            <person name="Chan C."/>
        </authorList>
    </citation>
    <scope>NUCLEOTIDE SEQUENCE [LARGE SCALE GENOMIC DNA]</scope>
</reference>
<evidence type="ECO:0000313" key="1">
    <source>
        <dbReference type="EMBL" id="CAK0789578.1"/>
    </source>
</evidence>
<sequence>MRNWLKLNSSGTDADLQKKAAEAQAVWSSCKSPSERKMFLESVQKDKSKNLDWVHTFHEECENAEKHREWAKKGYVTVPQALKEQNLSLSDFKGHKLALEFVQEWWEDNSQTCNTKEAFPVKYDKKDRILWHEFYFIFPQMSEDSLETSDKKKFTGEGNVKSAKALEWAAARMGELRSGSSSASANPVKLENPLWPNIQANKDSITSTLSKYQAEMKKLKTLRAKLHNLAKTAKDSDKGRYDTWAKEADKTLKSATDHEEAVELLIEKTGITHETNEKKDDYANLNKDLVAMKSTAEHHLDGIELAVKRFSRYVE</sequence>
<protein>
    <submittedName>
        <fullName evidence="1">Uncharacterized protein</fullName>
    </submittedName>
</protein>
<keyword evidence="2" id="KW-1185">Reference proteome</keyword>
<proteinExistence type="predicted"/>
<dbReference type="EMBL" id="CAUYUJ010000261">
    <property type="protein sequence ID" value="CAK0789578.1"/>
    <property type="molecule type" value="Genomic_DNA"/>
</dbReference>
<comment type="caution">
    <text evidence="1">The sequence shown here is derived from an EMBL/GenBank/DDBJ whole genome shotgun (WGS) entry which is preliminary data.</text>
</comment>